<sequence>MTSPAPLLKLNNGVEMPTLGLGVFQSPPEETVPAVETALKDGYRLIDTAAAYGNEKEVGEGIRRSGVDRDDIFVTTKLWLTDYGYDSALRAFDTSLAKLGLDHLDLYLLHQPVPLEPEPWVAAYKAAERLLADGRVGAIGVCNHTPGLLRTLLDRTDVVPAVNQVELHPYFIQRELRELHGELGVITQSWSPLGGINRYRTQAPNGGRSVLEEPVVTMLADQYGKTAAQVVLRWHIEHSLCAIPKSVKAHRIEENFDVFDFSLTPEEVAAIDALDTSLRSGPDPEIIRLDTFNR</sequence>
<keyword evidence="3" id="KW-0560">Oxidoreductase</keyword>
<evidence type="ECO:0000256" key="2">
    <source>
        <dbReference type="ARBA" id="ARBA00022857"/>
    </source>
</evidence>
<reference evidence="5 6" key="1">
    <citation type="submission" date="2023-04" db="EMBL/GenBank/DDBJ databases">
        <title>Forest soil microbial communities from Buena Vista Peninsula, Colon Province, Panama.</title>
        <authorList>
            <person name="Bouskill N."/>
        </authorList>
    </citation>
    <scope>NUCLEOTIDE SEQUENCE [LARGE SCALE GENOMIC DNA]</scope>
    <source>
        <strain evidence="5 6">GGS1</strain>
    </source>
</reference>
<evidence type="ECO:0000256" key="1">
    <source>
        <dbReference type="ARBA" id="ARBA00007905"/>
    </source>
</evidence>
<proteinExistence type="inferred from homology"/>
<dbReference type="PIRSF" id="PIRSF000097">
    <property type="entry name" value="AKR"/>
    <property type="match status" value="1"/>
</dbReference>
<protein>
    <submittedName>
        <fullName evidence="5">Diketogulonate reductase-like aldo/keto reductase</fullName>
    </submittedName>
</protein>
<dbReference type="RefSeq" id="WP_280875402.1">
    <property type="nucleotide sequence ID" value="NZ_JARXVH010000002.1"/>
</dbReference>
<evidence type="ECO:0000259" key="4">
    <source>
        <dbReference type="Pfam" id="PF00248"/>
    </source>
</evidence>
<dbReference type="PROSITE" id="PS00063">
    <property type="entry name" value="ALDOKETO_REDUCTASE_3"/>
    <property type="match status" value="1"/>
</dbReference>
<evidence type="ECO:0000313" key="6">
    <source>
        <dbReference type="Proteomes" id="UP001160499"/>
    </source>
</evidence>
<keyword evidence="6" id="KW-1185">Reference proteome</keyword>
<dbReference type="InterPro" id="IPR023210">
    <property type="entry name" value="NADP_OxRdtase_dom"/>
</dbReference>
<dbReference type="Gene3D" id="3.20.20.100">
    <property type="entry name" value="NADP-dependent oxidoreductase domain"/>
    <property type="match status" value="1"/>
</dbReference>
<dbReference type="InterPro" id="IPR018170">
    <property type="entry name" value="Aldo/ket_reductase_CS"/>
</dbReference>
<dbReference type="EMBL" id="JARXVH010000002">
    <property type="protein sequence ID" value="MDH6214360.1"/>
    <property type="molecule type" value="Genomic_DNA"/>
</dbReference>
<dbReference type="PROSITE" id="PS00798">
    <property type="entry name" value="ALDOKETO_REDUCTASE_1"/>
    <property type="match status" value="1"/>
</dbReference>
<comment type="caution">
    <text evidence="5">The sequence shown here is derived from an EMBL/GenBank/DDBJ whole genome shotgun (WGS) entry which is preliminary data.</text>
</comment>
<keyword evidence="2" id="KW-0521">NADP</keyword>
<evidence type="ECO:0000313" key="5">
    <source>
        <dbReference type="EMBL" id="MDH6214360.1"/>
    </source>
</evidence>
<accession>A0ABT6LEK8</accession>
<comment type="similarity">
    <text evidence="1">Belongs to the aldo/keto reductase family.</text>
</comment>
<dbReference type="Proteomes" id="UP001160499">
    <property type="component" value="Unassembled WGS sequence"/>
</dbReference>
<organism evidence="5 6">
    <name type="scientific">Streptomyces pseudovenezuelae</name>
    <dbReference type="NCBI Taxonomy" id="67350"/>
    <lineage>
        <taxon>Bacteria</taxon>
        <taxon>Bacillati</taxon>
        <taxon>Actinomycetota</taxon>
        <taxon>Actinomycetes</taxon>
        <taxon>Kitasatosporales</taxon>
        <taxon>Streptomycetaceae</taxon>
        <taxon>Streptomyces</taxon>
        <taxon>Streptomyces aurantiacus group</taxon>
    </lineage>
</organism>
<evidence type="ECO:0000256" key="3">
    <source>
        <dbReference type="ARBA" id="ARBA00023002"/>
    </source>
</evidence>
<dbReference type="InterPro" id="IPR020471">
    <property type="entry name" value="AKR"/>
</dbReference>
<dbReference type="InterPro" id="IPR036812">
    <property type="entry name" value="NAD(P)_OxRdtase_dom_sf"/>
</dbReference>
<dbReference type="PANTHER" id="PTHR43827">
    <property type="entry name" value="2,5-DIKETO-D-GLUCONIC ACID REDUCTASE"/>
    <property type="match status" value="1"/>
</dbReference>
<dbReference type="SUPFAM" id="SSF51430">
    <property type="entry name" value="NAD(P)-linked oxidoreductase"/>
    <property type="match status" value="1"/>
</dbReference>
<dbReference type="PRINTS" id="PR00069">
    <property type="entry name" value="ALDKETRDTASE"/>
</dbReference>
<dbReference type="Pfam" id="PF00248">
    <property type="entry name" value="Aldo_ket_red"/>
    <property type="match status" value="1"/>
</dbReference>
<gene>
    <name evidence="5" type="ORF">M2283_001643</name>
</gene>
<feature type="domain" description="NADP-dependent oxidoreductase" evidence="4">
    <location>
        <begin position="25"/>
        <end position="275"/>
    </location>
</feature>
<dbReference type="PANTHER" id="PTHR43827:SF3">
    <property type="entry name" value="NADP-DEPENDENT OXIDOREDUCTASE DOMAIN-CONTAINING PROTEIN"/>
    <property type="match status" value="1"/>
</dbReference>
<name>A0ABT6LEK8_9ACTN</name>